<evidence type="ECO:0000256" key="1">
    <source>
        <dbReference type="SAM" id="Phobius"/>
    </source>
</evidence>
<comment type="caution">
    <text evidence="2">The sequence shown here is derived from an EMBL/GenBank/DDBJ whole genome shotgun (WGS) entry which is preliminary data.</text>
</comment>
<feature type="transmembrane region" description="Helical" evidence="1">
    <location>
        <begin position="170"/>
        <end position="194"/>
    </location>
</feature>
<name>A0ABU1SJ18_9HYPH</name>
<dbReference type="EMBL" id="JAVDUP010000001">
    <property type="protein sequence ID" value="MDR6898983.1"/>
    <property type="molecule type" value="Genomic_DNA"/>
</dbReference>
<gene>
    <name evidence="2" type="ORF">J2W52_000571</name>
</gene>
<protein>
    <submittedName>
        <fullName evidence="2">Uncharacterized membrane protein YjgN (DUF898 family)</fullName>
    </submittedName>
</protein>
<dbReference type="Proteomes" id="UP001250791">
    <property type="component" value="Unassembled WGS sequence"/>
</dbReference>
<feature type="transmembrane region" description="Helical" evidence="1">
    <location>
        <begin position="109"/>
        <end position="126"/>
    </location>
</feature>
<keyword evidence="1" id="KW-0472">Membrane</keyword>
<keyword evidence="1" id="KW-1133">Transmembrane helix</keyword>
<dbReference type="Pfam" id="PF05987">
    <property type="entry name" value="DUF898"/>
    <property type="match status" value="1"/>
</dbReference>
<dbReference type="InterPro" id="IPR010295">
    <property type="entry name" value="DUF898"/>
</dbReference>
<reference evidence="2 3" key="1">
    <citation type="submission" date="2023-07" db="EMBL/GenBank/DDBJ databases">
        <title>Sorghum-associated microbial communities from plants grown in Nebraska, USA.</title>
        <authorList>
            <person name="Schachtman D."/>
        </authorList>
    </citation>
    <scope>NUCLEOTIDE SEQUENCE [LARGE SCALE GENOMIC DNA]</scope>
    <source>
        <strain evidence="2 3">3199</strain>
    </source>
</reference>
<accession>A0ABU1SJ18</accession>
<keyword evidence="3" id="KW-1185">Reference proteome</keyword>
<feature type="transmembrane region" description="Helical" evidence="1">
    <location>
        <begin position="132"/>
        <end position="149"/>
    </location>
</feature>
<keyword evidence="1" id="KW-0812">Transmembrane</keyword>
<proteinExistence type="predicted"/>
<feature type="transmembrane region" description="Helical" evidence="1">
    <location>
        <begin position="266"/>
        <end position="287"/>
    </location>
</feature>
<feature type="transmembrane region" description="Helical" evidence="1">
    <location>
        <begin position="316"/>
        <end position="334"/>
    </location>
</feature>
<organism evidence="2 3">
    <name type="scientific">Rhizobium miluonense</name>
    <dbReference type="NCBI Taxonomy" id="411945"/>
    <lineage>
        <taxon>Bacteria</taxon>
        <taxon>Pseudomonadati</taxon>
        <taxon>Pseudomonadota</taxon>
        <taxon>Alphaproteobacteria</taxon>
        <taxon>Hyphomicrobiales</taxon>
        <taxon>Rhizobiaceae</taxon>
        <taxon>Rhizobium/Agrobacterium group</taxon>
        <taxon>Rhizobium</taxon>
    </lineage>
</organism>
<evidence type="ECO:0000313" key="2">
    <source>
        <dbReference type="EMBL" id="MDR6898983.1"/>
    </source>
</evidence>
<feature type="transmembrane region" description="Helical" evidence="1">
    <location>
        <begin position="60"/>
        <end position="80"/>
    </location>
</feature>
<evidence type="ECO:0000313" key="3">
    <source>
        <dbReference type="Proteomes" id="UP001250791"/>
    </source>
</evidence>
<sequence>MTCRATRRPTSGAYLECRWERSSSCGVGEHSMAVVEQDYPLGGSPFFQRASFTGSASEYFGIWIVNILLTIVTLGIYSAWAKVRRNRYFYGNTIILDHSFEYHAKGKQILIGRLIVFGIFFVLNVLSHIAPLAVLVIWPVLLVVFPWFLMRGLRFNARVTSYRNVRFDFVGTYGGAFKAIFLGALVTIVSFGLLSPIASRWFYKYIFDNLRYGDRPFSTEPRLGALYEALVTVIAIMIVSIVILGVVSAFAIGFSSNSMGPGMGSLSLWHWMIVLIFPIYLFAGLYYRATVRNIVWSAATVDHRHELRSDLGRRRYAWIAISNVVVTLVTLGLMRPWAAVRMQRFLAEHTAISIDGEIGVVFDQIRSTGNAISAEYLDVDGFDFGF</sequence>
<feature type="transmembrane region" description="Helical" evidence="1">
    <location>
        <begin position="229"/>
        <end position="254"/>
    </location>
</feature>